<gene>
    <name evidence="2" type="ORF">BJG266_LOCUS11398</name>
    <name evidence="3" type="ORF">QVE165_LOCUS12855</name>
    <name evidence="1" type="ORF">QVE165_LOCUS9395</name>
</gene>
<proteinExistence type="predicted"/>
<sequence>MDDVVVDPNDLLRQFDSVSRAQRSLFAEFERQRSRLIQLVRWYDHQQTARGTELRRQFEQVNKESRRQIYHRSKMTIKERSRLKHILDDDDDGKNHLFSINHSRTCIHRENPTDEKKRQVYGCLLPQFKAPLEKSYDNWSQDFFSNRSEYQKRLERQQWLINKYTQSPTEQRNRMNIIIDKCLNELVECDSDGYDHFLQTSEPNRNAQILAQQNIKHKNQNNIK</sequence>
<evidence type="ECO:0000313" key="5">
    <source>
        <dbReference type="Proteomes" id="UP000663877"/>
    </source>
</evidence>
<evidence type="ECO:0000313" key="2">
    <source>
        <dbReference type="EMBL" id="CAF0918496.1"/>
    </source>
</evidence>
<dbReference type="EMBL" id="CAJNOM010000064">
    <property type="protein sequence ID" value="CAF0962864.1"/>
    <property type="molecule type" value="Genomic_DNA"/>
</dbReference>
<evidence type="ECO:0000313" key="1">
    <source>
        <dbReference type="EMBL" id="CAF0899445.1"/>
    </source>
</evidence>
<dbReference type="EMBL" id="CAJNOM010000042">
    <property type="protein sequence ID" value="CAF0899445.1"/>
    <property type="molecule type" value="Genomic_DNA"/>
</dbReference>
<dbReference type="EMBL" id="CAJNOI010000041">
    <property type="protein sequence ID" value="CAF0918496.1"/>
    <property type="molecule type" value="Genomic_DNA"/>
</dbReference>
<evidence type="ECO:0000313" key="4">
    <source>
        <dbReference type="Proteomes" id="UP000663832"/>
    </source>
</evidence>
<evidence type="ECO:0000313" key="3">
    <source>
        <dbReference type="EMBL" id="CAF0962864.1"/>
    </source>
</evidence>
<dbReference type="AlphaFoldDB" id="A0A814APY0"/>
<dbReference type="Proteomes" id="UP000663832">
    <property type="component" value="Unassembled WGS sequence"/>
</dbReference>
<accession>A0A814APY0</accession>
<dbReference type="Proteomes" id="UP000663877">
    <property type="component" value="Unassembled WGS sequence"/>
</dbReference>
<keyword evidence="4" id="KW-1185">Reference proteome</keyword>
<name>A0A814APY0_9BILA</name>
<reference evidence="2" key="1">
    <citation type="submission" date="2021-02" db="EMBL/GenBank/DDBJ databases">
        <authorList>
            <person name="Nowell W R."/>
        </authorList>
    </citation>
    <scope>NUCLEOTIDE SEQUENCE</scope>
</reference>
<organism evidence="2 5">
    <name type="scientific">Adineta steineri</name>
    <dbReference type="NCBI Taxonomy" id="433720"/>
    <lineage>
        <taxon>Eukaryota</taxon>
        <taxon>Metazoa</taxon>
        <taxon>Spiralia</taxon>
        <taxon>Gnathifera</taxon>
        <taxon>Rotifera</taxon>
        <taxon>Eurotatoria</taxon>
        <taxon>Bdelloidea</taxon>
        <taxon>Adinetida</taxon>
        <taxon>Adinetidae</taxon>
        <taxon>Adineta</taxon>
    </lineage>
</organism>
<dbReference type="OrthoDB" id="10023067at2759"/>
<protein>
    <submittedName>
        <fullName evidence="2">Uncharacterized protein</fullName>
    </submittedName>
</protein>
<comment type="caution">
    <text evidence="2">The sequence shown here is derived from an EMBL/GenBank/DDBJ whole genome shotgun (WGS) entry which is preliminary data.</text>
</comment>